<feature type="transmembrane region" description="Helical" evidence="5">
    <location>
        <begin position="323"/>
        <end position="345"/>
    </location>
</feature>
<dbReference type="PANTHER" id="PTHR46158">
    <property type="entry name" value="OS02G0165000 PROTEIN"/>
    <property type="match status" value="1"/>
</dbReference>
<dbReference type="Proteomes" id="UP000230069">
    <property type="component" value="Unassembled WGS sequence"/>
</dbReference>
<dbReference type="CDD" id="cd16495">
    <property type="entry name" value="RING_CH-C4HC3_MARCH"/>
    <property type="match status" value="1"/>
</dbReference>
<dbReference type="GO" id="GO:0008270">
    <property type="term" value="F:zinc ion binding"/>
    <property type="evidence" value="ECO:0007669"/>
    <property type="project" value="UniProtKB-KW"/>
</dbReference>
<evidence type="ECO:0000313" key="7">
    <source>
        <dbReference type="EMBL" id="PIA61702.1"/>
    </source>
</evidence>
<dbReference type="FunCoup" id="A0A2G5F165">
    <property type="interactions" value="1224"/>
</dbReference>
<keyword evidence="3" id="KW-0862">Zinc</keyword>
<evidence type="ECO:0000256" key="1">
    <source>
        <dbReference type="ARBA" id="ARBA00022723"/>
    </source>
</evidence>
<evidence type="ECO:0000313" key="8">
    <source>
        <dbReference type="Proteomes" id="UP000230069"/>
    </source>
</evidence>
<evidence type="ECO:0000256" key="3">
    <source>
        <dbReference type="ARBA" id="ARBA00022833"/>
    </source>
</evidence>
<proteinExistence type="predicted"/>
<feature type="transmembrane region" description="Helical" evidence="5">
    <location>
        <begin position="380"/>
        <end position="402"/>
    </location>
</feature>
<dbReference type="SUPFAM" id="SSF57850">
    <property type="entry name" value="RING/U-box"/>
    <property type="match status" value="1"/>
</dbReference>
<dbReference type="EMBL" id="KZ305020">
    <property type="protein sequence ID" value="PIA61702.1"/>
    <property type="molecule type" value="Genomic_DNA"/>
</dbReference>
<evidence type="ECO:0000256" key="5">
    <source>
        <dbReference type="SAM" id="Phobius"/>
    </source>
</evidence>
<reference evidence="7 8" key="1">
    <citation type="submission" date="2017-09" db="EMBL/GenBank/DDBJ databases">
        <title>WGS assembly of Aquilegia coerulea Goldsmith.</title>
        <authorList>
            <person name="Hodges S."/>
            <person name="Kramer E."/>
            <person name="Nordborg M."/>
            <person name="Tomkins J."/>
            <person name="Borevitz J."/>
            <person name="Derieg N."/>
            <person name="Yan J."/>
            <person name="Mihaltcheva S."/>
            <person name="Hayes R.D."/>
            <person name="Rokhsar D."/>
        </authorList>
    </citation>
    <scope>NUCLEOTIDE SEQUENCE [LARGE SCALE GENOMIC DNA]</scope>
    <source>
        <strain evidence="8">cv. Goldsmith</strain>
    </source>
</reference>
<keyword evidence="2" id="KW-0863">Zinc-finger</keyword>
<evidence type="ECO:0000259" key="6">
    <source>
        <dbReference type="PROSITE" id="PS51292"/>
    </source>
</evidence>
<dbReference type="STRING" id="218851.A0A2G5F165"/>
<dbReference type="Gene3D" id="3.30.40.10">
    <property type="entry name" value="Zinc/RING finger domain, C3HC4 (zinc finger)"/>
    <property type="match status" value="1"/>
</dbReference>
<name>A0A2G5F165_AQUCA</name>
<dbReference type="PANTHER" id="PTHR46158:SF11">
    <property type="entry name" value="ZINC FINGER PROTEIN"/>
    <property type="match status" value="1"/>
</dbReference>
<dbReference type="OrthoDB" id="435038at2759"/>
<evidence type="ECO:0000256" key="4">
    <source>
        <dbReference type="SAM" id="MobiDB-lite"/>
    </source>
</evidence>
<feature type="domain" description="RING-CH-type" evidence="6">
    <location>
        <begin position="199"/>
        <end position="261"/>
    </location>
</feature>
<dbReference type="InterPro" id="IPR013083">
    <property type="entry name" value="Znf_RING/FYVE/PHD"/>
</dbReference>
<keyword evidence="1" id="KW-0479">Metal-binding</keyword>
<keyword evidence="5" id="KW-0472">Membrane</keyword>
<feature type="transmembrane region" description="Helical" evidence="5">
    <location>
        <begin position="292"/>
        <end position="311"/>
    </location>
</feature>
<dbReference type="AlphaFoldDB" id="A0A2G5F165"/>
<protein>
    <recommendedName>
        <fullName evidence="6">RING-CH-type domain-containing protein</fullName>
    </recommendedName>
</protein>
<organism evidence="7 8">
    <name type="scientific">Aquilegia coerulea</name>
    <name type="common">Rocky mountain columbine</name>
    <dbReference type="NCBI Taxonomy" id="218851"/>
    <lineage>
        <taxon>Eukaryota</taxon>
        <taxon>Viridiplantae</taxon>
        <taxon>Streptophyta</taxon>
        <taxon>Embryophyta</taxon>
        <taxon>Tracheophyta</taxon>
        <taxon>Spermatophyta</taxon>
        <taxon>Magnoliopsida</taxon>
        <taxon>Ranunculales</taxon>
        <taxon>Ranunculaceae</taxon>
        <taxon>Thalictroideae</taxon>
        <taxon>Aquilegia</taxon>
    </lineage>
</organism>
<keyword evidence="5" id="KW-1133">Transmembrane helix</keyword>
<feature type="compositionally biased region" description="Polar residues" evidence="4">
    <location>
        <begin position="54"/>
        <end position="74"/>
    </location>
</feature>
<keyword evidence="5" id="KW-0812">Transmembrane</keyword>
<feature type="region of interest" description="Disordered" evidence="4">
    <location>
        <begin position="132"/>
        <end position="156"/>
    </location>
</feature>
<feature type="transmembrane region" description="Helical" evidence="5">
    <location>
        <begin position="351"/>
        <end position="373"/>
    </location>
</feature>
<gene>
    <name evidence="7" type="ORF">AQUCO_00300913v1</name>
</gene>
<dbReference type="InterPro" id="IPR011016">
    <property type="entry name" value="Znf_RING-CH"/>
</dbReference>
<evidence type="ECO:0000256" key="2">
    <source>
        <dbReference type="ARBA" id="ARBA00022771"/>
    </source>
</evidence>
<feature type="region of interest" description="Disordered" evidence="4">
    <location>
        <begin position="1"/>
        <end position="74"/>
    </location>
</feature>
<accession>A0A2G5F165</accession>
<dbReference type="InParanoid" id="A0A2G5F165"/>
<sequence length="419" mass="46037">MEVEPASIGVQQDSREAGKQVMESIEEEVVSSGSNGRNADLCVQIPPKPLGFGSNRSGKGLLQSQGSLKGNTTPRSLLQSLSFKNKAVVPDGEGSSLLNQDAPESPESPVLANIISKWQKCVSLPGTPASMFSPSTENKCGEQRNSQKSASPSKITRSLSVPMRNVVIVRSGSFAIRKEPVQKDTEQISHLDLEDDDEEIPEEEAVCRICLASLCEGGNTFKLECSCKGDLNLTHEACVVKWFSIKGNRSCDVCKQEVRNLPVTVLRVQSSAQREYRRGQNRQNPPPQPLSVWHDLVLLILISSISYFFILEQLLIPDMKANALALAAPFAFTLGLLGSMFAIVLALKEYIWTYAAFEFALVALNLHIFYTILRLNATYAILLSAVLGFGIALSVNSLYLYISVYRARLEERQINPDLV</sequence>
<dbReference type="SMART" id="SM00744">
    <property type="entry name" value="RINGv"/>
    <property type="match status" value="1"/>
</dbReference>
<dbReference type="Pfam" id="PF12906">
    <property type="entry name" value="RINGv"/>
    <property type="match status" value="1"/>
</dbReference>
<keyword evidence="8" id="KW-1185">Reference proteome</keyword>
<dbReference type="PROSITE" id="PS51292">
    <property type="entry name" value="ZF_RING_CH"/>
    <property type="match status" value="1"/>
</dbReference>